<reference evidence="3 5" key="1">
    <citation type="submission" date="2018-06" db="EMBL/GenBank/DDBJ databases">
        <title>Genomic Encyclopedia of Archaeal and Bacterial Type Strains, Phase II (KMG-II): from individual species to whole genera.</title>
        <authorList>
            <person name="Goeker M."/>
        </authorList>
    </citation>
    <scope>NUCLEOTIDE SEQUENCE [LARGE SCALE GENOMIC DNA]</scope>
    <source>
        <strain evidence="3 5">DSM 22686</strain>
    </source>
</reference>
<dbReference type="SUPFAM" id="SSF52317">
    <property type="entry name" value="Class I glutamine amidotransferase-like"/>
    <property type="match status" value="1"/>
</dbReference>
<dbReference type="EMBL" id="QKZU01000002">
    <property type="protein sequence ID" value="PZX60368.1"/>
    <property type="molecule type" value="Genomic_DNA"/>
</dbReference>
<protein>
    <submittedName>
        <fullName evidence="3">DJ-1/PfpI family protein</fullName>
    </submittedName>
    <submittedName>
        <fullName evidence="4">Glutamine amidotransferase</fullName>
    </submittedName>
</protein>
<dbReference type="InterPro" id="IPR029062">
    <property type="entry name" value="Class_I_gatase-like"/>
</dbReference>
<keyword evidence="6" id="KW-1185">Reference proteome</keyword>
<feature type="signal peptide" evidence="1">
    <location>
        <begin position="1"/>
        <end position="17"/>
    </location>
</feature>
<dbReference type="Proteomes" id="UP000321927">
    <property type="component" value="Unassembled WGS sequence"/>
</dbReference>
<dbReference type="InterPro" id="IPR052158">
    <property type="entry name" value="INH-QAR"/>
</dbReference>
<evidence type="ECO:0000313" key="6">
    <source>
        <dbReference type="Proteomes" id="UP000321927"/>
    </source>
</evidence>
<comment type="caution">
    <text evidence="3">The sequence shown here is derived from an EMBL/GenBank/DDBJ whole genome shotgun (WGS) entry which is preliminary data.</text>
</comment>
<dbReference type="AlphaFoldDB" id="A0A2W7RHJ6"/>
<keyword evidence="1" id="KW-0732">Signal</keyword>
<reference evidence="4 6" key="2">
    <citation type="submission" date="2019-08" db="EMBL/GenBank/DDBJ databases">
        <title>Genome of Algoriphagus ratkowskyi IC026.</title>
        <authorList>
            <person name="Bowman J.P."/>
        </authorList>
    </citation>
    <scope>NUCLEOTIDE SEQUENCE [LARGE SCALE GENOMIC DNA]</scope>
    <source>
        <strain evidence="4 6">IC026</strain>
    </source>
</reference>
<dbReference type="RefSeq" id="WP_086500395.1">
    <property type="nucleotide sequence ID" value="NZ_MSSV01000004.1"/>
</dbReference>
<evidence type="ECO:0000313" key="4">
    <source>
        <dbReference type="EMBL" id="TXD78183.1"/>
    </source>
</evidence>
<dbReference type="Pfam" id="PF01965">
    <property type="entry name" value="DJ-1_PfpI"/>
    <property type="match status" value="1"/>
</dbReference>
<dbReference type="Proteomes" id="UP000249115">
    <property type="component" value="Unassembled WGS sequence"/>
</dbReference>
<keyword evidence="4" id="KW-0315">Glutamine amidotransferase</keyword>
<evidence type="ECO:0000313" key="3">
    <source>
        <dbReference type="EMBL" id="PZX60368.1"/>
    </source>
</evidence>
<organism evidence="3 5">
    <name type="scientific">Algoriphagus ratkowskyi</name>
    <dbReference type="NCBI Taxonomy" id="57028"/>
    <lineage>
        <taxon>Bacteria</taxon>
        <taxon>Pseudomonadati</taxon>
        <taxon>Bacteroidota</taxon>
        <taxon>Cytophagia</taxon>
        <taxon>Cytophagales</taxon>
        <taxon>Cyclobacteriaceae</taxon>
        <taxon>Algoriphagus</taxon>
    </lineage>
</organism>
<evidence type="ECO:0000259" key="2">
    <source>
        <dbReference type="Pfam" id="PF01965"/>
    </source>
</evidence>
<gene>
    <name evidence="4" type="ORF">ESW18_09070</name>
    <name evidence="3" type="ORF">LV84_00644</name>
</gene>
<dbReference type="PANTHER" id="PTHR43130">
    <property type="entry name" value="ARAC-FAMILY TRANSCRIPTIONAL REGULATOR"/>
    <property type="match status" value="1"/>
</dbReference>
<feature type="domain" description="DJ-1/PfpI" evidence="2">
    <location>
        <begin position="58"/>
        <end position="225"/>
    </location>
</feature>
<feature type="chain" id="PRO_5015839941" evidence="1">
    <location>
        <begin position="18"/>
        <end position="252"/>
    </location>
</feature>
<dbReference type="EMBL" id="VORV01000005">
    <property type="protein sequence ID" value="TXD78183.1"/>
    <property type="molecule type" value="Genomic_DNA"/>
</dbReference>
<dbReference type="Gene3D" id="3.40.50.880">
    <property type="match status" value="1"/>
</dbReference>
<evidence type="ECO:0000313" key="5">
    <source>
        <dbReference type="Proteomes" id="UP000249115"/>
    </source>
</evidence>
<proteinExistence type="predicted"/>
<dbReference type="PROSITE" id="PS51257">
    <property type="entry name" value="PROKAR_LIPOPROTEIN"/>
    <property type="match status" value="1"/>
</dbReference>
<evidence type="ECO:0000256" key="1">
    <source>
        <dbReference type="SAM" id="SignalP"/>
    </source>
</evidence>
<dbReference type="OrthoDB" id="6382410at2"/>
<accession>A0A2W7RHJ6</accession>
<dbReference type="InterPro" id="IPR002818">
    <property type="entry name" value="DJ-1/PfpI"/>
</dbReference>
<name>A0A2W7RHJ6_9BACT</name>
<sequence>MKLLTYLLFFSAISLFSCTPKENATDADANPTYRTNTQSDTLTKHLKPFREDLPTIGLLMYNGVLTTEVTAAADVFTKATEGGEQLFNVITITETNASIITEEGLTIIGDYTFKNCPKLDVLFVPSAYDMYAQVHNENIVTFIREKDKETEYTVSNCAGAQLIGESGIADGKKIVTWIGGGEQLQKDYPKLLVQDENKVTYMEDGKYLSSNGNLASYISALELVEKMTSPEHRKFVESYLYLGRLQNWKKVE</sequence>
<dbReference type="PANTHER" id="PTHR43130:SF3">
    <property type="entry name" value="HTH-TYPE TRANSCRIPTIONAL REGULATOR RV1931C"/>
    <property type="match status" value="1"/>
</dbReference>